<organism evidence="7 8">
    <name type="scientific">Dyadobacter psychrotolerans</name>
    <dbReference type="NCBI Taxonomy" id="2541721"/>
    <lineage>
        <taxon>Bacteria</taxon>
        <taxon>Pseudomonadati</taxon>
        <taxon>Bacteroidota</taxon>
        <taxon>Cytophagia</taxon>
        <taxon>Cytophagales</taxon>
        <taxon>Spirosomataceae</taxon>
        <taxon>Dyadobacter</taxon>
    </lineage>
</organism>
<evidence type="ECO:0000313" key="7">
    <source>
        <dbReference type="EMBL" id="TDE16543.1"/>
    </source>
</evidence>
<feature type="transmembrane region" description="Helical" evidence="5">
    <location>
        <begin position="301"/>
        <end position="321"/>
    </location>
</feature>
<feature type="transmembrane region" description="Helical" evidence="5">
    <location>
        <begin position="46"/>
        <end position="65"/>
    </location>
</feature>
<evidence type="ECO:0000313" key="8">
    <source>
        <dbReference type="Proteomes" id="UP000294850"/>
    </source>
</evidence>
<dbReference type="EMBL" id="SMFL01000003">
    <property type="protein sequence ID" value="TDE16543.1"/>
    <property type="molecule type" value="Genomic_DNA"/>
</dbReference>
<dbReference type="GO" id="GO:0055085">
    <property type="term" value="P:transmembrane transport"/>
    <property type="evidence" value="ECO:0007669"/>
    <property type="project" value="InterPro"/>
</dbReference>
<feature type="transmembrane region" description="Helical" evidence="5">
    <location>
        <begin position="126"/>
        <end position="146"/>
    </location>
</feature>
<feature type="domain" description="SLC26A/SulP transporter" evidence="6">
    <location>
        <begin position="20"/>
        <end position="400"/>
    </location>
</feature>
<dbReference type="PANTHER" id="PTHR11814">
    <property type="entry name" value="SULFATE TRANSPORTER"/>
    <property type="match status" value="1"/>
</dbReference>
<feature type="transmembrane region" description="Helical" evidence="5">
    <location>
        <begin position="394"/>
        <end position="427"/>
    </location>
</feature>
<feature type="transmembrane region" description="Helical" evidence="5">
    <location>
        <begin position="21"/>
        <end position="40"/>
    </location>
</feature>
<evidence type="ECO:0000256" key="3">
    <source>
        <dbReference type="ARBA" id="ARBA00022989"/>
    </source>
</evidence>
<feature type="transmembrane region" description="Helical" evidence="5">
    <location>
        <begin position="97"/>
        <end position="119"/>
    </location>
</feature>
<dbReference type="InterPro" id="IPR001902">
    <property type="entry name" value="SLC26A/SulP_fam"/>
</dbReference>
<keyword evidence="3 5" id="KW-1133">Transmembrane helix</keyword>
<dbReference type="Proteomes" id="UP000294850">
    <property type="component" value="Unassembled WGS sequence"/>
</dbReference>
<dbReference type="Pfam" id="PF00916">
    <property type="entry name" value="Sulfate_transp"/>
    <property type="match status" value="1"/>
</dbReference>
<dbReference type="AlphaFoldDB" id="A0A4R5DZ93"/>
<reference evidence="7 8" key="1">
    <citation type="submission" date="2019-03" db="EMBL/GenBank/DDBJ databases">
        <title>Dyadobacter AR-3-6 sp. nov., isolated from arctic soil.</title>
        <authorList>
            <person name="Chaudhary D.K."/>
        </authorList>
    </citation>
    <scope>NUCLEOTIDE SEQUENCE [LARGE SCALE GENOMIC DNA]</scope>
    <source>
        <strain evidence="7 8">AR-3-6</strain>
    </source>
</reference>
<proteinExistence type="predicted"/>
<dbReference type="GO" id="GO:0016020">
    <property type="term" value="C:membrane"/>
    <property type="evidence" value="ECO:0007669"/>
    <property type="project" value="UniProtKB-SubCell"/>
</dbReference>
<feature type="transmembrane region" description="Helical" evidence="5">
    <location>
        <begin position="72"/>
        <end position="91"/>
    </location>
</feature>
<evidence type="ECO:0000259" key="6">
    <source>
        <dbReference type="Pfam" id="PF00916"/>
    </source>
</evidence>
<dbReference type="InterPro" id="IPR011547">
    <property type="entry name" value="SLC26A/SulP_dom"/>
</dbReference>
<keyword evidence="4 5" id="KW-0472">Membrane</keyword>
<feature type="transmembrane region" description="Helical" evidence="5">
    <location>
        <begin position="181"/>
        <end position="200"/>
    </location>
</feature>
<name>A0A4R5DZ93_9BACT</name>
<evidence type="ECO:0000256" key="5">
    <source>
        <dbReference type="SAM" id="Phobius"/>
    </source>
</evidence>
<comment type="subcellular location">
    <subcellularLocation>
        <location evidence="1">Membrane</location>
        <topology evidence="1">Multi-pass membrane protein</topology>
    </subcellularLocation>
</comment>
<keyword evidence="2 5" id="KW-0812">Transmembrane</keyword>
<feature type="transmembrane region" description="Helical" evidence="5">
    <location>
        <begin position="341"/>
        <end position="373"/>
    </location>
</feature>
<keyword evidence="8" id="KW-1185">Reference proteome</keyword>
<sequence>MKTIPWRPATGFRGFKENWKSDILSGFLVSLIALPLSLGIAGASSFPPIMGVLTAIVGGIVTAFLTNSELTIKGPAAGLVVIVAGAVDNLGKGNAALGWHLTLGAIVLAGVVQILLGLFKLPKFADFVPLSVVHGMLAAVGITIMAKQIHFAVGIDPGELKGKEPLQLIEMVPGSLAHMEYHIAIVGLVSLMIMFGWKYLSFSYLKKAPPALVVLIVAVILGQFFRLFDPAYRDLKPLINPGEFTLAYNVDFGGMKGDLLPVFLKYVTMFALIGSLESFLTVKAIDLLDPFKRKADLSRDLAAVGAGNVIAGMLGGLPMISEVARSSANINNGGKTRWANLFHGVCLLIFVAALSPLIKMVPVAALAAMLIFVGFRLASPTEFKDIYYIGKEQLIIFLVTILVTLSTDLLIGIAVGIITKVIIQLFYGVKIPHIFSPQTEVKVKNDVRYVYVPRAAVFTNYLNLKGILESLPKGKKIHLDFCDSPYVDHTVMENITRFKNDYESSGGQMQILGLEHHKALSDHPLAARKNQKQEAALS</sequence>
<feature type="transmembrane region" description="Helical" evidence="5">
    <location>
        <begin position="259"/>
        <end position="280"/>
    </location>
</feature>
<accession>A0A4R5DZ93</accession>
<comment type="caution">
    <text evidence="7">The sequence shown here is derived from an EMBL/GenBank/DDBJ whole genome shotgun (WGS) entry which is preliminary data.</text>
</comment>
<evidence type="ECO:0000256" key="4">
    <source>
        <dbReference type="ARBA" id="ARBA00023136"/>
    </source>
</evidence>
<dbReference type="OrthoDB" id="9769739at2"/>
<protein>
    <submittedName>
        <fullName evidence="7">SulP family inorganic anion transporter</fullName>
    </submittedName>
</protein>
<dbReference type="RefSeq" id="WP_131958076.1">
    <property type="nucleotide sequence ID" value="NZ_SMFL01000003.1"/>
</dbReference>
<evidence type="ECO:0000256" key="1">
    <source>
        <dbReference type="ARBA" id="ARBA00004141"/>
    </source>
</evidence>
<evidence type="ECO:0000256" key="2">
    <source>
        <dbReference type="ARBA" id="ARBA00022692"/>
    </source>
</evidence>
<feature type="transmembrane region" description="Helical" evidence="5">
    <location>
        <begin position="212"/>
        <end position="228"/>
    </location>
</feature>
<gene>
    <name evidence="7" type="ORF">E0F88_09920</name>
</gene>